<feature type="transmembrane region" description="Helical" evidence="2">
    <location>
        <begin position="321"/>
        <end position="341"/>
    </location>
</feature>
<reference evidence="3 4" key="1">
    <citation type="submission" date="2021-03" db="EMBL/GenBank/DDBJ databases">
        <title>Sequencing the genomes of 1000 actinobacteria strains.</title>
        <authorList>
            <person name="Klenk H.-P."/>
        </authorList>
    </citation>
    <scope>NUCLEOTIDE SEQUENCE [LARGE SCALE GENOMIC DNA]</scope>
    <source>
        <strain evidence="3 4">DSM 15454</strain>
    </source>
</reference>
<evidence type="ECO:0000313" key="4">
    <source>
        <dbReference type="Proteomes" id="UP000766570"/>
    </source>
</evidence>
<gene>
    <name evidence="3" type="ORF">JOF46_002785</name>
</gene>
<keyword evidence="4" id="KW-1185">Reference proteome</keyword>
<evidence type="ECO:0000313" key="3">
    <source>
        <dbReference type="EMBL" id="MBP2374873.1"/>
    </source>
</evidence>
<sequence length="370" mass="39563">MSATHGNDTAWGAEVDLWPESQRDWANLAAGAMLFADAPEAAITRELALVRESMASSGQAAEELFGGPVDYGRGVGRSNRAATQVLEGALPFRNAAGAFTALLAGLGMLLVVLGIWTGFADGWREDSFAGPVLLLFPVLYVLAAIGIWGWLLRTRGLLRAPWAIWAGVLAGVAGTIALMLLLGGFEPAGPPNWVMPIAGLALVAIGFKLPEGKTRELADDAAWDDERYFTRASNLLRGRYLFTRDQAARALAEARGHRAQSAAGTASGEFGNVELFAAQLAAAERTVPKRGILLRRAGFSLIVAFFGFTIGAEFFEGPVTAWLVIQSAMWLCLAVMVVFSWRPSRINAEATARQDERRADARTLAGNDGD</sequence>
<feature type="transmembrane region" description="Helical" evidence="2">
    <location>
        <begin position="297"/>
        <end position="315"/>
    </location>
</feature>
<feature type="region of interest" description="Disordered" evidence="1">
    <location>
        <begin position="350"/>
        <end position="370"/>
    </location>
</feature>
<organism evidence="3 4">
    <name type="scientific">Paeniglutamicibacter psychrophenolicus</name>
    <dbReference type="NCBI Taxonomy" id="257454"/>
    <lineage>
        <taxon>Bacteria</taxon>
        <taxon>Bacillati</taxon>
        <taxon>Actinomycetota</taxon>
        <taxon>Actinomycetes</taxon>
        <taxon>Micrococcales</taxon>
        <taxon>Micrococcaceae</taxon>
        <taxon>Paeniglutamicibacter</taxon>
    </lineage>
</organism>
<dbReference type="Proteomes" id="UP000766570">
    <property type="component" value="Unassembled WGS sequence"/>
</dbReference>
<name>A0ABS4WG09_9MICC</name>
<feature type="transmembrane region" description="Helical" evidence="2">
    <location>
        <begin position="128"/>
        <end position="151"/>
    </location>
</feature>
<feature type="transmembrane region" description="Helical" evidence="2">
    <location>
        <begin position="96"/>
        <end position="116"/>
    </location>
</feature>
<feature type="transmembrane region" description="Helical" evidence="2">
    <location>
        <begin position="191"/>
        <end position="209"/>
    </location>
</feature>
<keyword evidence="2" id="KW-0812">Transmembrane</keyword>
<protein>
    <submittedName>
        <fullName evidence="3">Membrane protein</fullName>
    </submittedName>
</protein>
<feature type="transmembrane region" description="Helical" evidence="2">
    <location>
        <begin position="163"/>
        <end position="185"/>
    </location>
</feature>
<comment type="caution">
    <text evidence="3">The sequence shown here is derived from an EMBL/GenBank/DDBJ whole genome shotgun (WGS) entry which is preliminary data.</text>
</comment>
<evidence type="ECO:0000256" key="2">
    <source>
        <dbReference type="SAM" id="Phobius"/>
    </source>
</evidence>
<dbReference type="RefSeq" id="WP_209908017.1">
    <property type="nucleotide sequence ID" value="NZ_BAAAMI010000008.1"/>
</dbReference>
<proteinExistence type="predicted"/>
<evidence type="ECO:0000256" key="1">
    <source>
        <dbReference type="SAM" id="MobiDB-lite"/>
    </source>
</evidence>
<feature type="compositionally biased region" description="Basic and acidic residues" evidence="1">
    <location>
        <begin position="352"/>
        <end position="361"/>
    </location>
</feature>
<accession>A0ABS4WG09</accession>
<dbReference type="EMBL" id="JAGIOE010000001">
    <property type="protein sequence ID" value="MBP2374873.1"/>
    <property type="molecule type" value="Genomic_DNA"/>
</dbReference>
<keyword evidence="2" id="KW-1133">Transmembrane helix</keyword>
<keyword evidence="2" id="KW-0472">Membrane</keyword>